<dbReference type="CDD" id="cd09279">
    <property type="entry name" value="RNase_HI_like"/>
    <property type="match status" value="1"/>
</dbReference>
<dbReference type="AlphaFoldDB" id="A0AAW8U681"/>
<feature type="domain" description="RNase H type-1" evidence="1">
    <location>
        <begin position="1"/>
        <end position="128"/>
    </location>
</feature>
<accession>A0AAW8U681</accession>
<name>A0AAW8U681_9ENTE</name>
<evidence type="ECO:0000259" key="1">
    <source>
        <dbReference type="PROSITE" id="PS50879"/>
    </source>
</evidence>
<organism evidence="2 3">
    <name type="scientific">Vagococcus carniphilus</name>
    <dbReference type="NCBI Taxonomy" id="218144"/>
    <lineage>
        <taxon>Bacteria</taxon>
        <taxon>Bacillati</taxon>
        <taxon>Bacillota</taxon>
        <taxon>Bacilli</taxon>
        <taxon>Lactobacillales</taxon>
        <taxon>Enterococcaceae</taxon>
        <taxon>Vagococcus</taxon>
    </lineage>
</organism>
<dbReference type="Proteomes" id="UP001268577">
    <property type="component" value="Unassembled WGS sequence"/>
</dbReference>
<dbReference type="GO" id="GO:0004523">
    <property type="term" value="F:RNA-DNA hybrid ribonuclease activity"/>
    <property type="evidence" value="ECO:0007669"/>
    <property type="project" value="InterPro"/>
</dbReference>
<proteinExistence type="predicted"/>
<dbReference type="InterPro" id="IPR012337">
    <property type="entry name" value="RNaseH-like_sf"/>
</dbReference>
<dbReference type="EMBL" id="JARQBZ010000032">
    <property type="protein sequence ID" value="MDT2834988.1"/>
    <property type="molecule type" value="Genomic_DNA"/>
</dbReference>
<reference evidence="2" key="1">
    <citation type="submission" date="2023-03" db="EMBL/GenBank/DDBJ databases">
        <authorList>
            <person name="Shen W."/>
            <person name="Cai J."/>
        </authorList>
    </citation>
    <scope>NUCLEOTIDE SEQUENCE</scope>
    <source>
        <strain evidence="2">P96-3</strain>
    </source>
</reference>
<dbReference type="RefSeq" id="WP_311867828.1">
    <property type="nucleotide sequence ID" value="NZ_JARQBZ010000032.1"/>
</dbReference>
<dbReference type="InterPro" id="IPR036397">
    <property type="entry name" value="RNaseH_sf"/>
</dbReference>
<sequence>MIKIYIDAATNQKKEISAGGMVLLKDQEQIQRHQPLTSKTNNEAEFEMLYLSLNYLITNNWTTETIFIYTDSRIVVESIEKQYAKDKRFSVYLEKILDLLTNFQLIFIEWLDESGNKGADRIAKQALQKTLRN</sequence>
<dbReference type="GO" id="GO:0003676">
    <property type="term" value="F:nucleic acid binding"/>
    <property type="evidence" value="ECO:0007669"/>
    <property type="project" value="InterPro"/>
</dbReference>
<evidence type="ECO:0000313" key="3">
    <source>
        <dbReference type="Proteomes" id="UP001268577"/>
    </source>
</evidence>
<dbReference type="PROSITE" id="PS50879">
    <property type="entry name" value="RNASE_H_1"/>
    <property type="match status" value="1"/>
</dbReference>
<evidence type="ECO:0000313" key="2">
    <source>
        <dbReference type="EMBL" id="MDT2834988.1"/>
    </source>
</evidence>
<dbReference type="InterPro" id="IPR002156">
    <property type="entry name" value="RNaseH_domain"/>
</dbReference>
<dbReference type="SUPFAM" id="SSF53098">
    <property type="entry name" value="Ribonuclease H-like"/>
    <property type="match status" value="1"/>
</dbReference>
<gene>
    <name evidence="2" type="ORF">P7H70_13155</name>
</gene>
<dbReference type="Pfam" id="PF13456">
    <property type="entry name" value="RVT_3"/>
    <property type="match status" value="1"/>
</dbReference>
<dbReference type="Gene3D" id="3.30.420.10">
    <property type="entry name" value="Ribonuclease H-like superfamily/Ribonuclease H"/>
    <property type="match status" value="1"/>
</dbReference>
<protein>
    <submittedName>
        <fullName evidence="2">Ribonuclease HI family protein</fullName>
    </submittedName>
</protein>
<comment type="caution">
    <text evidence="2">The sequence shown here is derived from an EMBL/GenBank/DDBJ whole genome shotgun (WGS) entry which is preliminary data.</text>
</comment>